<keyword evidence="1" id="KW-0472">Membrane</keyword>
<dbReference type="AlphaFoldDB" id="A0A8S0R5A5"/>
<dbReference type="Proteomes" id="UP000594638">
    <property type="component" value="Unassembled WGS sequence"/>
</dbReference>
<evidence type="ECO:0000256" key="1">
    <source>
        <dbReference type="SAM" id="Phobius"/>
    </source>
</evidence>
<gene>
    <name evidence="2" type="ORF">OLEA9_A019129</name>
</gene>
<protein>
    <submittedName>
        <fullName evidence="2">G-type lectin S-receptor-like serine/threonine-protein kinase B120</fullName>
    </submittedName>
</protein>
<dbReference type="EMBL" id="CACTIH010002188">
    <property type="protein sequence ID" value="CAA2974647.1"/>
    <property type="molecule type" value="Genomic_DNA"/>
</dbReference>
<keyword evidence="1" id="KW-1133">Transmembrane helix</keyword>
<feature type="transmembrane region" description="Helical" evidence="1">
    <location>
        <begin position="20"/>
        <end position="43"/>
    </location>
</feature>
<accession>A0A8S0R5A5</accession>
<sequence length="90" mass="10082">MLSYLLPTIPRPALIRHVDYRFLGAIFCLPFGKFFVSIGLAGVRRLNVYGDYGVASHGAVERIALGNLLGNLLLTRKKASVDIRNWEIYC</sequence>
<evidence type="ECO:0000313" key="3">
    <source>
        <dbReference type="Proteomes" id="UP000594638"/>
    </source>
</evidence>
<dbReference type="GO" id="GO:0016301">
    <property type="term" value="F:kinase activity"/>
    <property type="evidence" value="ECO:0007669"/>
    <property type="project" value="UniProtKB-KW"/>
</dbReference>
<keyword evidence="1" id="KW-0812">Transmembrane</keyword>
<comment type="caution">
    <text evidence="2">The sequence shown here is derived from an EMBL/GenBank/DDBJ whole genome shotgun (WGS) entry which is preliminary data.</text>
</comment>
<organism evidence="2 3">
    <name type="scientific">Olea europaea subsp. europaea</name>
    <dbReference type="NCBI Taxonomy" id="158383"/>
    <lineage>
        <taxon>Eukaryota</taxon>
        <taxon>Viridiplantae</taxon>
        <taxon>Streptophyta</taxon>
        <taxon>Embryophyta</taxon>
        <taxon>Tracheophyta</taxon>
        <taxon>Spermatophyta</taxon>
        <taxon>Magnoliopsida</taxon>
        <taxon>eudicotyledons</taxon>
        <taxon>Gunneridae</taxon>
        <taxon>Pentapetalae</taxon>
        <taxon>asterids</taxon>
        <taxon>lamiids</taxon>
        <taxon>Lamiales</taxon>
        <taxon>Oleaceae</taxon>
        <taxon>Oleeae</taxon>
        <taxon>Olea</taxon>
    </lineage>
</organism>
<proteinExistence type="predicted"/>
<name>A0A8S0R5A5_OLEEU</name>
<keyword evidence="3" id="KW-1185">Reference proteome</keyword>
<keyword evidence="2" id="KW-0808">Transferase</keyword>
<dbReference type="Gramene" id="OE9A019129T1">
    <property type="protein sequence ID" value="OE9A019129C1"/>
    <property type="gene ID" value="OE9A019129"/>
</dbReference>
<evidence type="ECO:0000313" key="2">
    <source>
        <dbReference type="EMBL" id="CAA2974647.1"/>
    </source>
</evidence>
<keyword evidence="2" id="KW-0418">Kinase</keyword>
<reference evidence="2 3" key="1">
    <citation type="submission" date="2019-12" db="EMBL/GenBank/DDBJ databases">
        <authorList>
            <person name="Alioto T."/>
            <person name="Alioto T."/>
            <person name="Gomez Garrido J."/>
        </authorList>
    </citation>
    <scope>NUCLEOTIDE SEQUENCE [LARGE SCALE GENOMIC DNA]</scope>
</reference>